<evidence type="ECO:0000313" key="4">
    <source>
        <dbReference type="Proteomes" id="UP000037923"/>
    </source>
</evidence>
<dbReference type="VEuPathDB" id="TriTrypDB:LpyrH10_26_0600"/>
<comment type="caution">
    <text evidence="3">The sequence shown here is derived from an EMBL/GenBank/DDBJ whole genome shotgun (WGS) entry which is preliminary data.</text>
</comment>
<evidence type="ECO:0000313" key="3">
    <source>
        <dbReference type="EMBL" id="KPA75087.1"/>
    </source>
</evidence>
<organism evidence="3 4">
    <name type="scientific">Leptomonas pyrrhocoris</name>
    <name type="common">Firebug parasite</name>
    <dbReference type="NCBI Taxonomy" id="157538"/>
    <lineage>
        <taxon>Eukaryota</taxon>
        <taxon>Discoba</taxon>
        <taxon>Euglenozoa</taxon>
        <taxon>Kinetoplastea</taxon>
        <taxon>Metakinetoplastina</taxon>
        <taxon>Trypanosomatida</taxon>
        <taxon>Trypanosomatidae</taxon>
        <taxon>Leishmaniinae</taxon>
        <taxon>Leptomonas</taxon>
    </lineage>
</organism>
<accession>A0A0M9FSI1</accession>
<dbReference type="OrthoDB" id="2118811at2759"/>
<feature type="compositionally biased region" description="Low complexity" evidence="1">
    <location>
        <begin position="74"/>
        <end position="94"/>
    </location>
</feature>
<keyword evidence="4" id="KW-1185">Reference proteome</keyword>
<feature type="compositionally biased region" description="Low complexity" evidence="1">
    <location>
        <begin position="107"/>
        <end position="123"/>
    </location>
</feature>
<feature type="region of interest" description="Disordered" evidence="1">
    <location>
        <begin position="296"/>
        <end position="323"/>
    </location>
</feature>
<dbReference type="InterPro" id="IPR014710">
    <property type="entry name" value="RmlC-like_jellyroll"/>
</dbReference>
<dbReference type="RefSeq" id="XP_015653526.1">
    <property type="nucleotide sequence ID" value="XM_015807868.1"/>
</dbReference>
<dbReference type="OMA" id="MHREEYN"/>
<dbReference type="CDD" id="cd00038">
    <property type="entry name" value="CAP_ED"/>
    <property type="match status" value="1"/>
</dbReference>
<gene>
    <name evidence="3" type="ORF">ABB37_08765</name>
</gene>
<feature type="region of interest" description="Disordered" evidence="1">
    <location>
        <begin position="1088"/>
        <end position="1121"/>
    </location>
</feature>
<feature type="compositionally biased region" description="Polar residues" evidence="1">
    <location>
        <begin position="257"/>
        <end position="269"/>
    </location>
</feature>
<feature type="compositionally biased region" description="Low complexity" evidence="1">
    <location>
        <begin position="231"/>
        <end position="243"/>
    </location>
</feature>
<feature type="region of interest" description="Disordered" evidence="1">
    <location>
        <begin position="63"/>
        <end position="126"/>
    </location>
</feature>
<proteinExistence type="predicted"/>
<reference evidence="3 4" key="1">
    <citation type="submission" date="2015-07" db="EMBL/GenBank/DDBJ databases">
        <title>High-quality genome of monoxenous trypanosomatid Leptomonas pyrrhocoris.</title>
        <authorList>
            <person name="Flegontov P."/>
            <person name="Butenko A."/>
            <person name="Firsov S."/>
            <person name="Vlcek C."/>
            <person name="Logacheva M.D."/>
            <person name="Field M."/>
            <person name="Filatov D."/>
            <person name="Flegontova O."/>
            <person name="Gerasimov E."/>
            <person name="Jackson A.P."/>
            <person name="Kelly S."/>
            <person name="Opperdoes F."/>
            <person name="O'Reilly A."/>
            <person name="Votypka J."/>
            <person name="Yurchenko V."/>
            <person name="Lukes J."/>
        </authorList>
    </citation>
    <scope>NUCLEOTIDE SEQUENCE [LARGE SCALE GENOMIC DNA]</scope>
    <source>
        <strain evidence="3">H10</strain>
    </source>
</reference>
<dbReference type="InterPro" id="IPR018490">
    <property type="entry name" value="cNMP-bd_dom_sf"/>
</dbReference>
<feature type="region of interest" description="Disordered" evidence="1">
    <location>
        <begin position="222"/>
        <end position="280"/>
    </location>
</feature>
<evidence type="ECO:0000259" key="2">
    <source>
        <dbReference type="PROSITE" id="PS50042"/>
    </source>
</evidence>
<protein>
    <recommendedName>
        <fullName evidence="2">Cyclic nucleotide-binding domain-containing protein</fullName>
    </recommendedName>
</protein>
<dbReference type="Pfam" id="PF21850">
    <property type="entry name" value="DUF6909"/>
    <property type="match status" value="2"/>
</dbReference>
<feature type="compositionally biased region" description="Acidic residues" evidence="1">
    <location>
        <begin position="341"/>
        <end position="354"/>
    </location>
</feature>
<dbReference type="Gene3D" id="2.60.120.10">
    <property type="entry name" value="Jelly Rolls"/>
    <property type="match status" value="1"/>
</dbReference>
<feature type="domain" description="Cyclic nucleotide-binding" evidence="2">
    <location>
        <begin position="435"/>
        <end position="484"/>
    </location>
</feature>
<dbReference type="PROSITE" id="PS50042">
    <property type="entry name" value="CNMP_BINDING_3"/>
    <property type="match status" value="1"/>
</dbReference>
<dbReference type="InterPro" id="IPR000595">
    <property type="entry name" value="cNMP-bd_dom"/>
</dbReference>
<feature type="region of interest" description="Disordered" evidence="1">
    <location>
        <begin position="341"/>
        <end position="372"/>
    </location>
</feature>
<evidence type="ECO:0000256" key="1">
    <source>
        <dbReference type="SAM" id="MobiDB-lite"/>
    </source>
</evidence>
<dbReference type="SUPFAM" id="SSF51206">
    <property type="entry name" value="cAMP-binding domain-like"/>
    <property type="match status" value="1"/>
</dbReference>
<feature type="region of interest" description="Disordered" evidence="1">
    <location>
        <begin position="1"/>
        <end position="33"/>
    </location>
</feature>
<dbReference type="InterPro" id="IPR054204">
    <property type="entry name" value="DUF6909"/>
</dbReference>
<name>A0A0M9FSI1_LEPPY</name>
<sequence>MKKTADKKATSNRGAAPTAATAEPEKGSAESVTWHQIADAVALEDVVESHEEKEACLKVINASADTASEKTPETSSNNKASSTTTTTTTTTSNTAVNKGVEVATLVPPSSQAASAPRPIAPRQDSPLVPSMATSATNSVGSPPVLAGFNDNLQSPPNSITSVPRKTTVPLMSTPLTTSFAGMMNASGTGGAGVGHWQQANAVAQSIVRSTSAAQAPESYAAALESAHTAGPSQRSTRSPTPSSYVFAPQSPEAEGAGSNSTTENPQNIDPHSGGKSGESKQDALEVLQRAVNHVRAAIHNRSVTPHTAADDGGDGDGEDEKTGNRIARAVKAVMRAAEMIDEEDVESFDEESNEDGVGGGGGVDDKSTASTITPRSYRAADWRDDNSSVISPSTFFHDSDSVEVCSNRVMEYIIARGHAAQTDEDMEWLYRHSLLTSLLDDVDLKQLVPRALHREYTSGEVILDAGTLVHHLYIVVWGNVDVFRVDSLSSERKAMEGAFRVSSHQSAALRRSTRGRTPNRGDNLSGYGIVMDDSEHADGALDSRSSSDVIYTHVGNLYPGQIFGIEDCVFNSSSQFVFRAGNATKKTVLSLLPYHDLQPALTRNPRFAQGVGICIAGSMDVFGPIREFCRYVFSPTSAQNEYLPLWSILESYTRIQNVIHTKLFSHTVDTGAWGYALNRLPSNVTSTFCFDLVHSLPPFVASRMRVEARAADTRKTADSSASTRSMRTAITYIRTKERRRCTWHLGMEGKTLVLLRDGFTDLLDFLTMLCVHIIESNKLRGRVQGMVHPPAIDILDEYLRQREQEEIDGKYLTPTGVSREAEMVRVQNILKRMPLTEEEQAGLLRNWGHNSLLRIYEIMMHREEYNVRVDPSLSMKFQTNPFHEWALNLRGCVLEKLGLDRFSAIPDNLYIDVVSSNTHCIKNLLCSFNRKYRKEILDYVRRKEGKRLGKPEEWHDINDAMYASLNGFLQNERPDLRDEYNRSLEENGITVLEDTAMTGLQVDVIPVHLLNFDTIDETIRDALHMNYDEAGKAGEPHDAAGASGSAVPSWAQVCKPIWRPGPDGKLTRVIGCMMPEGEGDISVSNAVKPQRADGKSVEVKGMSTPDTTSPEVSPTGHHSKNGRLQRHFIINMDFAFGAQAEGICRVIFSAFGKRIRSVSVMGKAGGLTGKRGDIQLASHVLLSKSSLILEDNQDELRNCRNQDLTAERLRELAGPRVTVYHGKVLTVTGTMLQNVHLLRYYQQVWRCVGTEMEGSYFARVIEDFYRQGIAHQGLISRFAYYTSDLPLAQSDAETEARLTHKAPASAATLSAPMTPQEGVPPLYAIARGILEKILL</sequence>
<dbReference type="EMBL" id="LGTL01000026">
    <property type="protein sequence ID" value="KPA75087.1"/>
    <property type="molecule type" value="Genomic_DNA"/>
</dbReference>
<dbReference type="GeneID" id="26909048"/>
<dbReference type="Proteomes" id="UP000037923">
    <property type="component" value="Unassembled WGS sequence"/>
</dbReference>